<evidence type="ECO:0000313" key="4">
    <source>
        <dbReference type="EMBL" id="ACL17075.1"/>
    </source>
</evidence>
<dbReference type="Gene3D" id="2.30.30.40">
    <property type="entry name" value="SH3 Domains"/>
    <property type="match status" value="1"/>
</dbReference>
<dbReference type="Proteomes" id="UP000002457">
    <property type="component" value="Chromosome"/>
</dbReference>
<feature type="domain" description="CheW-like" evidence="2">
    <location>
        <begin position="755"/>
        <end position="906"/>
    </location>
</feature>
<dbReference type="RefSeq" id="WP_012618394.1">
    <property type="nucleotide sequence ID" value="NC_011832.1"/>
</dbReference>
<dbReference type="NCBIfam" id="TIGR00229">
    <property type="entry name" value="sensory_box"/>
    <property type="match status" value="2"/>
</dbReference>
<dbReference type="GO" id="GO:0005829">
    <property type="term" value="C:cytosol"/>
    <property type="evidence" value="ECO:0007669"/>
    <property type="project" value="TreeGrafter"/>
</dbReference>
<feature type="domain" description="PAS" evidence="1">
    <location>
        <begin position="247"/>
        <end position="290"/>
    </location>
</feature>
<dbReference type="InterPro" id="IPR002545">
    <property type="entry name" value="CheW-lke_dom"/>
</dbReference>
<dbReference type="PANTHER" id="PTHR22617">
    <property type="entry name" value="CHEMOTAXIS SENSOR HISTIDINE KINASE-RELATED"/>
    <property type="match status" value="1"/>
</dbReference>
<dbReference type="EMBL" id="CP001338">
    <property type="protein sequence ID" value="ACL17075.1"/>
    <property type="molecule type" value="Genomic_DNA"/>
</dbReference>
<dbReference type="InterPro" id="IPR035965">
    <property type="entry name" value="PAS-like_dom_sf"/>
</dbReference>
<dbReference type="InterPro" id="IPR013656">
    <property type="entry name" value="PAS_4"/>
</dbReference>
<dbReference type="InterPro" id="IPR039315">
    <property type="entry name" value="CheW"/>
</dbReference>
<dbReference type="GO" id="GO:0006935">
    <property type="term" value="P:chemotaxis"/>
    <property type="evidence" value="ECO:0007669"/>
    <property type="project" value="InterPro"/>
</dbReference>
<dbReference type="HOGENOM" id="CLU_319965_0_0_2"/>
<dbReference type="GO" id="GO:0007165">
    <property type="term" value="P:signal transduction"/>
    <property type="evidence" value="ECO:0007669"/>
    <property type="project" value="InterPro"/>
</dbReference>
<evidence type="ECO:0000259" key="1">
    <source>
        <dbReference type="PROSITE" id="PS50112"/>
    </source>
</evidence>
<evidence type="ECO:0000259" key="3">
    <source>
        <dbReference type="PROSITE" id="PS50885"/>
    </source>
</evidence>
<dbReference type="CDD" id="cd00130">
    <property type="entry name" value="PAS"/>
    <property type="match status" value="3"/>
</dbReference>
<protein>
    <submittedName>
        <fullName evidence="4">CheW protein</fullName>
    </submittedName>
</protein>
<dbReference type="PROSITE" id="PS50112">
    <property type="entry name" value="PAS"/>
    <property type="match status" value="2"/>
</dbReference>
<dbReference type="InterPro" id="IPR003660">
    <property type="entry name" value="HAMP_dom"/>
</dbReference>
<dbReference type="KEGG" id="mpl:Mpal_1768"/>
<dbReference type="Pfam" id="PF01584">
    <property type="entry name" value="CheW"/>
    <property type="match status" value="1"/>
</dbReference>
<reference evidence="4 5" key="1">
    <citation type="journal article" date="2015" name="Genome Announc.">
        <title>Complete Genome Sequence of Methanosphaerula palustris E1-9CT, a Hydrogenotrophic Methanogen Isolated from a Minerotrophic Fen Peatland.</title>
        <authorList>
            <person name="Cadillo-Quiroz H."/>
            <person name="Browne P."/>
            <person name="Kyrpides N."/>
            <person name="Woyke T."/>
            <person name="Goodwin L."/>
            <person name="Detter C."/>
            <person name="Yavitt J.B."/>
            <person name="Zinder S.H."/>
        </authorList>
    </citation>
    <scope>NUCLEOTIDE SEQUENCE [LARGE SCALE GENOMIC DNA]</scope>
    <source>
        <strain evidence="5">ATCC BAA-1556 / DSM 19958 / E1-9c</strain>
    </source>
</reference>
<name>B8GK04_METPE</name>
<dbReference type="PROSITE" id="PS50851">
    <property type="entry name" value="CHEW"/>
    <property type="match status" value="1"/>
</dbReference>
<dbReference type="eggNOG" id="arCOG06192">
    <property type="taxonomic scope" value="Archaea"/>
</dbReference>
<gene>
    <name evidence="4" type="ordered locus">Mpal_1768</name>
</gene>
<organism evidence="4 5">
    <name type="scientific">Methanosphaerula palustris (strain ATCC BAA-1556 / DSM 19958 / E1-9c)</name>
    <dbReference type="NCBI Taxonomy" id="521011"/>
    <lineage>
        <taxon>Archaea</taxon>
        <taxon>Methanobacteriati</taxon>
        <taxon>Methanobacteriota</taxon>
        <taxon>Stenosarchaea group</taxon>
        <taxon>Methanomicrobia</taxon>
        <taxon>Methanomicrobiales</taxon>
        <taxon>Methanoregulaceae</taxon>
        <taxon>Methanosphaerula</taxon>
    </lineage>
</organism>
<dbReference type="eggNOG" id="arCOG02318">
    <property type="taxonomic scope" value="Archaea"/>
</dbReference>
<dbReference type="Gene3D" id="2.40.50.180">
    <property type="entry name" value="CheA-289, Domain 4"/>
    <property type="match status" value="1"/>
</dbReference>
<dbReference type="PROSITE" id="PS50885">
    <property type="entry name" value="HAMP"/>
    <property type="match status" value="1"/>
</dbReference>
<evidence type="ECO:0000313" key="5">
    <source>
        <dbReference type="Proteomes" id="UP000002457"/>
    </source>
</evidence>
<dbReference type="GeneID" id="87792228"/>
<dbReference type="OrthoDB" id="115049at2157"/>
<keyword evidence="5" id="KW-1185">Reference proteome</keyword>
<dbReference type="STRING" id="521011.Mpal_1768"/>
<dbReference type="AlphaFoldDB" id="B8GK04"/>
<dbReference type="eggNOG" id="arCOG02395">
    <property type="taxonomic scope" value="Archaea"/>
</dbReference>
<dbReference type="InterPro" id="IPR000014">
    <property type="entry name" value="PAS"/>
</dbReference>
<dbReference type="SMART" id="SM00260">
    <property type="entry name" value="CheW"/>
    <property type="match status" value="1"/>
</dbReference>
<feature type="domain" description="HAMP" evidence="3">
    <location>
        <begin position="510"/>
        <end position="562"/>
    </location>
</feature>
<dbReference type="SMART" id="SM00091">
    <property type="entry name" value="PAS"/>
    <property type="match status" value="3"/>
</dbReference>
<dbReference type="Pfam" id="PF13426">
    <property type="entry name" value="PAS_9"/>
    <property type="match status" value="1"/>
</dbReference>
<dbReference type="Pfam" id="PF08448">
    <property type="entry name" value="PAS_4"/>
    <property type="match status" value="1"/>
</dbReference>
<proteinExistence type="predicted"/>
<dbReference type="PANTHER" id="PTHR22617:SF23">
    <property type="entry name" value="CHEMOTAXIS PROTEIN CHEW"/>
    <property type="match status" value="1"/>
</dbReference>
<dbReference type="Gene3D" id="3.30.450.20">
    <property type="entry name" value="PAS domain"/>
    <property type="match status" value="3"/>
</dbReference>
<dbReference type="GO" id="GO:0016020">
    <property type="term" value="C:membrane"/>
    <property type="evidence" value="ECO:0007669"/>
    <property type="project" value="InterPro"/>
</dbReference>
<dbReference type="InterPro" id="IPR036061">
    <property type="entry name" value="CheW-like_dom_sf"/>
</dbReference>
<dbReference type="SUPFAM" id="SSF55785">
    <property type="entry name" value="PYP-like sensor domain (PAS domain)"/>
    <property type="match status" value="3"/>
</dbReference>
<dbReference type="SUPFAM" id="SSF50341">
    <property type="entry name" value="CheW-like"/>
    <property type="match status" value="1"/>
</dbReference>
<accession>B8GK04</accession>
<feature type="domain" description="PAS" evidence="1">
    <location>
        <begin position="379"/>
        <end position="423"/>
    </location>
</feature>
<dbReference type="Pfam" id="PF13188">
    <property type="entry name" value="PAS_8"/>
    <property type="match status" value="1"/>
</dbReference>
<evidence type="ECO:0000259" key="2">
    <source>
        <dbReference type="PROSITE" id="PS50851"/>
    </source>
</evidence>
<sequence>MAERPGRRALFAGTSAQKRTAIPAPVGEAVAERAEVRGPDPSVERLISTVTSALTEALSGARSTEVHPADLDIKYTPLVEAVNAAVFRLTETPPPSHVSEPGPDPALLKEKEAEIEDLQQRIAAIIQQHPLPVLFVSPDLSIIEANSAFCQMSGLLRSQLIRHQISVIAERERQGDGLATAIRQRLPVEAEITVDLPAGTKMLKQYAVPILDRFGAVEALQVIFTDQTALKQEEKARISLSEEIERQQLQNKNLVDGLPTPVMIIDGADAILDVNPAFCEMSGYSREHLLTVRLNEYANLTALTAGAFLSSDQRRISREISVEFPTGLHLLREDLVLLTEQPGEGLPRGMIILCALEDISSERADEHQVSELSSTVLQQKRLIDTLMRETPVPILLLDPEAVIVSANDAFVTMSGYTLENLLGMPISAFSLLAETGLPVEEIMQQSEGAFGEVKMEFVSGIHDLERYCFPLRDDQGTLTNLLVFFDDQTHEKTQEKTILTLEEEASSRDLLIDQSVEDLGLGISRLADGDFTSHLKIDEGDPFGSIKGVFNTAVDRVRAVIEDYEQTADRQQVQNQVPETAGPSDAEQTLIDTIETIKQDQVKSADRLQESSAGVVLGLSLLGTDGFTSLQVQDQDPLSEVRRAVNSAGIRLAPVQSPVPAPALPTIDYGVLAVQHEPVPVEAAPVETELPETLVPPVKDEDLVPEPVSSVPAAVLPDLKIVSPLQEQRMPTKIEEQRSMATEQNREEKQASTTMVDVVAFEMAGQRYALDIQLAREIVEMIPITPIPRSPPYISGIINLRGEITNILNLYTLLGLPEQEVNQNQKIIVLVPDAAEGINVGIIVDNVQSVTQVPVTDIEQIKDDASSDLSGFVKGIIKAKGDDAEGKTTDLIIWIDMLKVLSRLVNQ</sequence>